<reference evidence="1 2" key="1">
    <citation type="journal article" date="2013" name="PLoS ONE">
        <title>The first genomic and proteomic characterization of a deep-sea sulfate reducer: insights into the piezophilic lifestyle of Desulfovibrio piezophilus.</title>
        <authorList>
            <person name="Pradel N."/>
            <person name="Ji B."/>
            <person name="Gimenez G."/>
            <person name="Talla E."/>
            <person name="Lenoble P."/>
            <person name="Garel M."/>
            <person name="Tamburini C."/>
            <person name="Fourquet P."/>
            <person name="Lebrun R."/>
            <person name="Bertin P."/>
            <person name="Denis Y."/>
            <person name="Pophillat M."/>
            <person name="Barbe V."/>
            <person name="Ollivier B."/>
            <person name="Dolla A."/>
        </authorList>
    </citation>
    <scope>NUCLEOTIDE SEQUENCE [LARGE SCALE GENOMIC DNA]</scope>
    <source>
        <strain evidence="2">DSM 10523 / SB164P1</strain>
    </source>
</reference>
<dbReference type="STRING" id="1322246.BN4_12095"/>
<dbReference type="AlphaFoldDB" id="M1WMB8"/>
<dbReference type="eggNOG" id="COG0834">
    <property type="taxonomic scope" value="Bacteria"/>
</dbReference>
<dbReference type="Proteomes" id="UP000011724">
    <property type="component" value="Chromosome"/>
</dbReference>
<proteinExistence type="predicted"/>
<evidence type="ECO:0000313" key="2">
    <source>
        <dbReference type="Proteomes" id="UP000011724"/>
    </source>
</evidence>
<evidence type="ECO:0000313" key="1">
    <source>
        <dbReference type="EMBL" id="CCH49330.1"/>
    </source>
</evidence>
<organism evidence="1 2">
    <name type="scientific">Pseudodesulfovibrio piezophilus (strain DSM 21447 / JCM 15486 / C1TLV30)</name>
    <name type="common">Desulfovibrio piezophilus</name>
    <dbReference type="NCBI Taxonomy" id="1322246"/>
    <lineage>
        <taxon>Bacteria</taxon>
        <taxon>Pseudomonadati</taxon>
        <taxon>Thermodesulfobacteriota</taxon>
        <taxon>Desulfovibrionia</taxon>
        <taxon>Desulfovibrionales</taxon>
        <taxon>Desulfovibrionaceae</taxon>
    </lineage>
</organism>
<reference evidence="2" key="2">
    <citation type="journal article" date="2013" name="Stand. Genomic Sci.">
        <title>Complete genome sequence of Desulfocapsa sulfexigens, a marine deltaproteobacterium specialized in disproportionating inorganic sulfur compounds.</title>
        <authorList>
            <person name="Finster K.W."/>
            <person name="Kjeldsen K.U."/>
            <person name="Kube M."/>
            <person name="Reinhardt R."/>
            <person name="Mussmann M."/>
            <person name="Amann R."/>
            <person name="Schreiber L."/>
        </authorList>
    </citation>
    <scope>NUCLEOTIDE SEQUENCE [LARGE SCALE GENOMIC DNA]</scope>
    <source>
        <strain evidence="2">DSM 10523 / SB164P1</strain>
    </source>
</reference>
<dbReference type="KEGG" id="dpi:BN4_12095"/>
<dbReference type="PATRIC" id="fig|879567.3.peg.2232"/>
<dbReference type="HOGENOM" id="CLU_094477_0_0_7"/>
<dbReference type="SUPFAM" id="SSF53850">
    <property type="entry name" value="Periplasmic binding protein-like II"/>
    <property type="match status" value="1"/>
</dbReference>
<dbReference type="Gene3D" id="3.40.190.10">
    <property type="entry name" value="Periplasmic binding protein-like II"/>
    <property type="match status" value="2"/>
</dbReference>
<accession>M1WMB8</accession>
<keyword evidence="2" id="KW-1185">Reference proteome</keyword>
<name>M1WMB8_PSEP2</name>
<dbReference type="EMBL" id="FO203427">
    <property type="protein sequence ID" value="CCH49330.1"/>
    <property type="molecule type" value="Genomic_DNA"/>
</dbReference>
<gene>
    <name evidence="1" type="ordered locus">BN4_12095</name>
</gene>
<protein>
    <submittedName>
        <fullName evidence="1">Uncharacterized protein</fullName>
    </submittedName>
</protein>
<sequence>MISWRQGCYNRNMVFIRFYFFFVISAFALLFSTASAGEIRAVISTSPAWESFTNRDGTGLYHEILREVFNLYDVPVRHIYSKSIRSIALLESGQADVMTCSGTETPALVTARYPLYQSMFYVFFKKKRIGTWHGLETLWGKEILSQATYYTEKDFPVPVRIKMVIDGIQALGMILMDRSDFYVDDMILIKQSMAGTMIPFAMNDYAIEPAGTRSYYPLFSNSDRGRTLCSMFEEGLLRLHRTGKLKPIFDRWFREYPDYDGLSGSVHSGH</sequence>